<reference evidence="1 2" key="1">
    <citation type="submission" date="2016-11" db="EMBL/GenBank/DDBJ databases">
        <authorList>
            <person name="Jaros S."/>
            <person name="Januszkiewicz K."/>
            <person name="Wedrychowicz H."/>
        </authorList>
    </citation>
    <scope>NUCLEOTIDE SEQUENCE [LARGE SCALE GENOMIC DNA]</scope>
    <source>
        <strain evidence="1 2">DSM 28715</strain>
    </source>
</reference>
<dbReference type="GO" id="GO:0000271">
    <property type="term" value="P:polysaccharide biosynthetic process"/>
    <property type="evidence" value="ECO:0007669"/>
    <property type="project" value="InterPro"/>
</dbReference>
<keyword evidence="2" id="KW-1185">Reference proteome</keyword>
<proteinExistence type="predicted"/>
<gene>
    <name evidence="1" type="ORF">SAMN05444003_1036</name>
</gene>
<dbReference type="STRING" id="1508389.SAMN05444003_1036"/>
<organism evidence="1 2">
    <name type="scientific">Cognatiyoonia sediminum</name>
    <dbReference type="NCBI Taxonomy" id="1508389"/>
    <lineage>
        <taxon>Bacteria</taxon>
        <taxon>Pseudomonadati</taxon>
        <taxon>Pseudomonadota</taxon>
        <taxon>Alphaproteobacteria</taxon>
        <taxon>Rhodobacterales</taxon>
        <taxon>Paracoccaceae</taxon>
        <taxon>Cognatiyoonia</taxon>
    </lineage>
</organism>
<name>A0A1M5MUS4_9RHOB</name>
<dbReference type="Proteomes" id="UP000184074">
    <property type="component" value="Unassembled WGS sequence"/>
</dbReference>
<dbReference type="SUPFAM" id="SSF53756">
    <property type="entry name" value="UDP-Glycosyltransferase/glycogen phosphorylase"/>
    <property type="match status" value="1"/>
</dbReference>
<dbReference type="InterPro" id="IPR043148">
    <property type="entry name" value="TagF_C"/>
</dbReference>
<dbReference type="EMBL" id="FQXB01000001">
    <property type="protein sequence ID" value="SHG81084.1"/>
    <property type="molecule type" value="Genomic_DNA"/>
</dbReference>
<dbReference type="Pfam" id="PF05159">
    <property type="entry name" value="Capsule_synth"/>
    <property type="match status" value="1"/>
</dbReference>
<accession>A0A1M5MUS4</accession>
<evidence type="ECO:0000313" key="1">
    <source>
        <dbReference type="EMBL" id="SHG81084.1"/>
    </source>
</evidence>
<dbReference type="InterPro" id="IPR007833">
    <property type="entry name" value="Capsule_polysaccharide_synth"/>
</dbReference>
<dbReference type="AlphaFoldDB" id="A0A1M5MUS4"/>
<sequence length="371" mass="41761">MGGQASYGIRWLKEPHDHKERFFHAIADAEGAGRSMRTWTVSFRGFSQTEDRAEECLKRAKKQPGWFGSRWLKRAFIKGRYNRSRRYFQKNQQQIAVCWQGLTGTRRAFMLGAIDAGADTLFAELAPLPGYKTLDPLGVNAEGSIPQDRFEYDAVVSQPDVLAAIAGQFQSRQSRRSDVGQAGALPQDTGPFLFVPLQVPDDSQMILFADWVQSAKGFVEELAKASAHLPDGWHLRLKEHPSSKIRLTRYIEKAINGGARMVLDNETDSFEQLRASQAVVTVNSSMGLQAMFFDKPVVTTGRAFYAIPGLTTHASSAKRLSDLFEQAEALSFDPDFRQRFLTWLATEYYVKEDENGYDMDQLRARVAEARA</sequence>
<protein>
    <submittedName>
        <fullName evidence="1">Capsular polysaccharide export protein</fullName>
    </submittedName>
</protein>
<dbReference type="GO" id="GO:0015774">
    <property type="term" value="P:polysaccharide transport"/>
    <property type="evidence" value="ECO:0007669"/>
    <property type="project" value="InterPro"/>
</dbReference>
<evidence type="ECO:0000313" key="2">
    <source>
        <dbReference type="Proteomes" id="UP000184074"/>
    </source>
</evidence>
<dbReference type="OrthoDB" id="9794206at2"/>
<dbReference type="Gene3D" id="3.40.50.12580">
    <property type="match status" value="1"/>
</dbReference>
<dbReference type="RefSeq" id="WP_083526180.1">
    <property type="nucleotide sequence ID" value="NZ_FQXB01000001.1"/>
</dbReference>